<keyword evidence="2" id="KW-1185">Reference proteome</keyword>
<sequence length="201" mass="22537">MSASFCRAFICRGFMSNLNESALLASYRVAFRVAKAGKPHTIAENLILPAVLDIAEIMFGKQEIEKLKSVPLQQHHSTQNKRYGDCQRLMEEILFCKALPTNTTGQCLYDIFLEATQGFHIDWAKKCIAICSDGAKAMTGSKSGFITRLKALMPDAVWMHCFLHRQALAAKTLPQEYNEVLNVIIKTVHSIKGKALQTRLF</sequence>
<dbReference type="PANTHER" id="PTHR45913">
    <property type="entry name" value="EPM2A-INTERACTING PROTEIN 1"/>
    <property type="match status" value="1"/>
</dbReference>
<dbReference type="EMBL" id="JARPUR010000003">
    <property type="protein sequence ID" value="KAK4879275.1"/>
    <property type="molecule type" value="Genomic_DNA"/>
</dbReference>
<dbReference type="Proteomes" id="UP001353858">
    <property type="component" value="Unassembled WGS sequence"/>
</dbReference>
<name>A0AAN7Q4B2_9COLE</name>
<organism evidence="1 2">
    <name type="scientific">Aquatica leii</name>
    <dbReference type="NCBI Taxonomy" id="1421715"/>
    <lineage>
        <taxon>Eukaryota</taxon>
        <taxon>Metazoa</taxon>
        <taxon>Ecdysozoa</taxon>
        <taxon>Arthropoda</taxon>
        <taxon>Hexapoda</taxon>
        <taxon>Insecta</taxon>
        <taxon>Pterygota</taxon>
        <taxon>Neoptera</taxon>
        <taxon>Endopterygota</taxon>
        <taxon>Coleoptera</taxon>
        <taxon>Polyphaga</taxon>
        <taxon>Elateriformia</taxon>
        <taxon>Elateroidea</taxon>
        <taxon>Lampyridae</taxon>
        <taxon>Luciolinae</taxon>
        <taxon>Aquatica</taxon>
    </lineage>
</organism>
<comment type="caution">
    <text evidence="1">The sequence shown here is derived from an EMBL/GenBank/DDBJ whole genome shotgun (WGS) entry which is preliminary data.</text>
</comment>
<accession>A0AAN7Q4B2</accession>
<gene>
    <name evidence="1" type="ORF">RN001_007421</name>
</gene>
<dbReference type="AlphaFoldDB" id="A0AAN7Q4B2"/>
<dbReference type="PANTHER" id="PTHR45913:SF19">
    <property type="entry name" value="LOW QUALITY PROTEIN: ZINC FINGER BED DOMAIN-CONTAINING PROTEIN 5-LIKE"/>
    <property type="match status" value="1"/>
</dbReference>
<protein>
    <submittedName>
        <fullName evidence="1">Uncharacterized protein</fullName>
    </submittedName>
</protein>
<evidence type="ECO:0000313" key="1">
    <source>
        <dbReference type="EMBL" id="KAK4879275.1"/>
    </source>
</evidence>
<reference evidence="2" key="1">
    <citation type="submission" date="2023-01" db="EMBL/GenBank/DDBJ databases">
        <title>Key to firefly adult light organ development and bioluminescence: homeobox transcription factors regulate luciferase expression and transportation to peroxisome.</title>
        <authorList>
            <person name="Fu X."/>
        </authorList>
    </citation>
    <scope>NUCLEOTIDE SEQUENCE [LARGE SCALE GENOMIC DNA]</scope>
</reference>
<evidence type="ECO:0000313" key="2">
    <source>
        <dbReference type="Proteomes" id="UP001353858"/>
    </source>
</evidence>
<proteinExistence type="predicted"/>